<dbReference type="EMBL" id="JAJFZV010000007">
    <property type="protein sequence ID" value="MCC3297836.1"/>
    <property type="molecule type" value="Genomic_DNA"/>
</dbReference>
<dbReference type="CDD" id="cd04730">
    <property type="entry name" value="NPD_like"/>
    <property type="match status" value="1"/>
</dbReference>
<evidence type="ECO:0000256" key="5">
    <source>
        <dbReference type="ARBA" id="ARBA00022643"/>
    </source>
</evidence>
<dbReference type="GO" id="GO:0018580">
    <property type="term" value="F:nitronate monooxygenase activity"/>
    <property type="evidence" value="ECO:0007669"/>
    <property type="project" value="InterPro"/>
</dbReference>
<evidence type="ECO:0000256" key="8">
    <source>
        <dbReference type="ARBA" id="ARBA00031155"/>
    </source>
</evidence>
<reference evidence="10" key="1">
    <citation type="submission" date="2021-10" db="EMBL/GenBank/DDBJ databases">
        <title>Novel species in genus Arthrobacter.</title>
        <authorList>
            <person name="Liu Y."/>
        </authorList>
    </citation>
    <scope>NUCLEOTIDE SEQUENCE</scope>
    <source>
        <strain evidence="10">Zg-Y453</strain>
    </source>
</reference>
<dbReference type="PROSITE" id="PS00912">
    <property type="entry name" value="DHODEHASE_2"/>
    <property type="match status" value="1"/>
</dbReference>
<dbReference type="PANTHER" id="PTHR42747">
    <property type="entry name" value="NITRONATE MONOOXYGENASE-RELATED"/>
    <property type="match status" value="1"/>
</dbReference>
<keyword evidence="5" id="KW-0288">FMN</keyword>
<dbReference type="AlphaFoldDB" id="A0A9X1SCL9"/>
<proteinExistence type="inferred from homology"/>
<evidence type="ECO:0000256" key="7">
    <source>
        <dbReference type="ARBA" id="ARBA00023033"/>
    </source>
</evidence>
<keyword evidence="4" id="KW-0285">Flavoprotein</keyword>
<dbReference type="Gene3D" id="3.20.20.70">
    <property type="entry name" value="Aldolase class I"/>
    <property type="match status" value="1"/>
</dbReference>
<dbReference type="InterPro" id="IPR001295">
    <property type="entry name" value="Dihydroorotate_DH_CS"/>
</dbReference>
<organism evidence="10 11">
    <name type="scientific">Arthrobacter caoxuetaonis</name>
    <dbReference type="NCBI Taxonomy" id="2886935"/>
    <lineage>
        <taxon>Bacteria</taxon>
        <taxon>Bacillati</taxon>
        <taxon>Actinomycetota</taxon>
        <taxon>Actinomycetes</taxon>
        <taxon>Micrococcales</taxon>
        <taxon>Micrococcaceae</taxon>
        <taxon>Arthrobacter</taxon>
    </lineage>
</organism>
<dbReference type="Proteomes" id="UP001139158">
    <property type="component" value="Unassembled WGS sequence"/>
</dbReference>
<accession>A0A9X1SCL9</accession>
<name>A0A9X1SCL9_9MICC</name>
<evidence type="ECO:0000256" key="4">
    <source>
        <dbReference type="ARBA" id="ARBA00022630"/>
    </source>
</evidence>
<comment type="caution">
    <text evidence="10">The sequence shown here is derived from an EMBL/GenBank/DDBJ whole genome shotgun (WGS) entry which is preliminary data.</text>
</comment>
<keyword evidence="7 10" id="KW-0503">Monooxygenase</keyword>
<comment type="catalytic activity">
    <reaction evidence="9">
        <text>3 propionate 3-nitronate + 3 O2 + H2O = 3 3-oxopropanoate + 2 nitrate + nitrite + H2O2 + 3 H(+)</text>
        <dbReference type="Rhea" id="RHEA:57332"/>
        <dbReference type="ChEBI" id="CHEBI:15377"/>
        <dbReference type="ChEBI" id="CHEBI:15378"/>
        <dbReference type="ChEBI" id="CHEBI:15379"/>
        <dbReference type="ChEBI" id="CHEBI:16240"/>
        <dbReference type="ChEBI" id="CHEBI:16301"/>
        <dbReference type="ChEBI" id="CHEBI:17632"/>
        <dbReference type="ChEBI" id="CHEBI:33190"/>
        <dbReference type="ChEBI" id="CHEBI:136067"/>
    </reaction>
</comment>
<gene>
    <name evidence="10" type="ORF">LJ757_08480</name>
</gene>
<sequence>MNHPILPSRLPIAAAPMAGGPTTTALASAVAEAGGFPFLAGGYKTPEALAAEISMLRASGHPFGVNLFVPAPDPVDEAAFRAYARRLQPEADRYGLTLSEQSVADVDFWEEKLALLLRDPVPVVSLTFALPEPADIAALQAAGTRVLASVTLPAEARQAEAAGVDGLVVQGPDAGGHSATFDPARRIEPVSTEDLVRSVSAETVLPIIAAGGVDGPAAVRTLLAAGAEAVAVGTLLLRADEAGTSPTHRTALADDTFTETVPTRAFTGRPARALRNAFIDRHEPDALNAYPAVHHLTRALRQAAGKSADADTLHLWAGTGWRSAPSGPAAGVVGWLAGEQPEPSQSSL</sequence>
<keyword evidence="6" id="KW-0560">Oxidoreductase</keyword>
<keyword evidence="11" id="KW-1185">Reference proteome</keyword>
<evidence type="ECO:0000313" key="11">
    <source>
        <dbReference type="Proteomes" id="UP001139158"/>
    </source>
</evidence>
<comment type="cofactor">
    <cofactor evidence="1">
        <name>FMN</name>
        <dbReference type="ChEBI" id="CHEBI:58210"/>
    </cofactor>
</comment>
<dbReference type="RefSeq" id="WP_227895709.1">
    <property type="nucleotide sequence ID" value="NZ_CP099466.1"/>
</dbReference>
<keyword evidence="3" id="KW-0216">Detoxification</keyword>
<dbReference type="GO" id="GO:0009636">
    <property type="term" value="P:response to toxic substance"/>
    <property type="evidence" value="ECO:0007669"/>
    <property type="project" value="UniProtKB-KW"/>
</dbReference>
<dbReference type="SUPFAM" id="SSF51412">
    <property type="entry name" value="Inosine monophosphate dehydrogenase (IMPDH)"/>
    <property type="match status" value="1"/>
</dbReference>
<dbReference type="Pfam" id="PF03060">
    <property type="entry name" value="NMO"/>
    <property type="match status" value="1"/>
</dbReference>
<evidence type="ECO:0000256" key="9">
    <source>
        <dbReference type="ARBA" id="ARBA00049401"/>
    </source>
</evidence>
<evidence type="ECO:0000256" key="6">
    <source>
        <dbReference type="ARBA" id="ARBA00023002"/>
    </source>
</evidence>
<protein>
    <recommendedName>
        <fullName evidence="8">Propionate 3-nitronate monooxygenase</fullName>
    </recommendedName>
</protein>
<evidence type="ECO:0000256" key="1">
    <source>
        <dbReference type="ARBA" id="ARBA00001917"/>
    </source>
</evidence>
<evidence type="ECO:0000256" key="2">
    <source>
        <dbReference type="ARBA" id="ARBA00009881"/>
    </source>
</evidence>
<evidence type="ECO:0000313" key="10">
    <source>
        <dbReference type="EMBL" id="MCC3297836.1"/>
    </source>
</evidence>
<dbReference type="InterPro" id="IPR004136">
    <property type="entry name" value="NMO"/>
</dbReference>
<dbReference type="PANTHER" id="PTHR42747:SF3">
    <property type="entry name" value="NITRONATE MONOOXYGENASE-RELATED"/>
    <property type="match status" value="1"/>
</dbReference>
<comment type="similarity">
    <text evidence="2">Belongs to the nitronate monooxygenase family. NMO class I subfamily.</text>
</comment>
<dbReference type="GO" id="GO:0016627">
    <property type="term" value="F:oxidoreductase activity, acting on the CH-CH group of donors"/>
    <property type="evidence" value="ECO:0007669"/>
    <property type="project" value="InterPro"/>
</dbReference>
<evidence type="ECO:0000256" key="3">
    <source>
        <dbReference type="ARBA" id="ARBA00022575"/>
    </source>
</evidence>
<dbReference type="GO" id="GO:0006207">
    <property type="term" value="P:'de novo' pyrimidine nucleobase biosynthetic process"/>
    <property type="evidence" value="ECO:0007669"/>
    <property type="project" value="InterPro"/>
</dbReference>
<dbReference type="InterPro" id="IPR013785">
    <property type="entry name" value="Aldolase_TIM"/>
</dbReference>